<proteinExistence type="inferred from homology"/>
<dbReference type="PANTHER" id="PTHR47447:SF23">
    <property type="entry name" value="PENTACOTRIPEPTIDE-REPEAT REGION OF PRORP DOMAIN-CONTAINING PROTEIN"/>
    <property type="match status" value="1"/>
</dbReference>
<evidence type="ECO:0008006" key="6">
    <source>
        <dbReference type="Google" id="ProtNLM"/>
    </source>
</evidence>
<dbReference type="InterPro" id="IPR011990">
    <property type="entry name" value="TPR-like_helical_dom_sf"/>
</dbReference>
<gene>
    <name evidence="4" type="ORF">GIB67_001344</name>
</gene>
<feature type="repeat" description="PPR" evidence="3">
    <location>
        <begin position="9"/>
        <end position="39"/>
    </location>
</feature>
<keyword evidence="2" id="KW-0677">Repeat</keyword>
<dbReference type="Pfam" id="PF12854">
    <property type="entry name" value="PPR_1"/>
    <property type="match status" value="1"/>
</dbReference>
<feature type="repeat" description="PPR" evidence="3">
    <location>
        <begin position="43"/>
        <end position="77"/>
    </location>
</feature>
<keyword evidence="5" id="KW-1185">Reference proteome</keyword>
<dbReference type="Gene3D" id="1.25.40.10">
    <property type="entry name" value="Tetratricopeptide repeat domain"/>
    <property type="match status" value="2"/>
</dbReference>
<dbReference type="PANTHER" id="PTHR47447">
    <property type="entry name" value="OS03G0856100 PROTEIN"/>
    <property type="match status" value="1"/>
</dbReference>
<comment type="caution">
    <text evidence="4">The sequence shown here is derived from an EMBL/GenBank/DDBJ whole genome shotgun (WGS) entry which is preliminary data.</text>
</comment>
<protein>
    <recommendedName>
        <fullName evidence="6">Pentatricopeptide repeat-containing protein</fullName>
    </recommendedName>
</protein>
<dbReference type="AlphaFoldDB" id="A0A7J7MTS6"/>
<sequence>MDNYGVPPNLAALNSLLSVFCKPKNIRKVQEIFDKMKDKFSPDSKTYSILLEGWEKSPNLPKARKILRMMADNGCNPSIVTYEIMVDVLCKAGRVDEALEVVREMDCLRCIENLIEEAVETFLEMEKNGIKDDVTTYNALIVAFCKTNKFKDVF</sequence>
<dbReference type="OrthoDB" id="185373at2759"/>
<dbReference type="InterPro" id="IPR002885">
    <property type="entry name" value="PPR_rpt"/>
</dbReference>
<evidence type="ECO:0000313" key="5">
    <source>
        <dbReference type="Proteomes" id="UP000541444"/>
    </source>
</evidence>
<comment type="similarity">
    <text evidence="1">Belongs to the PPR family. P subfamily.</text>
</comment>
<reference evidence="4 5" key="1">
    <citation type="journal article" date="2020" name="IScience">
        <title>Genome Sequencing of the Endangered Kingdonia uniflora (Circaeasteraceae, Ranunculales) Reveals Potential Mechanisms of Evolutionary Specialization.</title>
        <authorList>
            <person name="Sun Y."/>
            <person name="Deng T."/>
            <person name="Zhang A."/>
            <person name="Moore M.J."/>
            <person name="Landis J.B."/>
            <person name="Lin N."/>
            <person name="Zhang H."/>
            <person name="Zhang X."/>
            <person name="Huang J."/>
            <person name="Zhang X."/>
            <person name="Sun H."/>
            <person name="Wang H."/>
        </authorList>
    </citation>
    <scope>NUCLEOTIDE SEQUENCE [LARGE SCALE GENOMIC DNA]</scope>
    <source>
        <strain evidence="4">TB1705</strain>
        <tissue evidence="4">Leaf</tissue>
    </source>
</reference>
<evidence type="ECO:0000256" key="2">
    <source>
        <dbReference type="ARBA" id="ARBA00022737"/>
    </source>
</evidence>
<dbReference type="Proteomes" id="UP000541444">
    <property type="component" value="Unassembled WGS sequence"/>
</dbReference>
<dbReference type="PROSITE" id="PS51375">
    <property type="entry name" value="PPR"/>
    <property type="match status" value="3"/>
</dbReference>
<accession>A0A7J7MTS6</accession>
<evidence type="ECO:0000256" key="3">
    <source>
        <dbReference type="PROSITE-ProRule" id="PRU00708"/>
    </source>
</evidence>
<evidence type="ECO:0000313" key="4">
    <source>
        <dbReference type="EMBL" id="KAF6158273.1"/>
    </source>
</evidence>
<name>A0A7J7MTS6_9MAGN</name>
<organism evidence="4 5">
    <name type="scientific">Kingdonia uniflora</name>
    <dbReference type="NCBI Taxonomy" id="39325"/>
    <lineage>
        <taxon>Eukaryota</taxon>
        <taxon>Viridiplantae</taxon>
        <taxon>Streptophyta</taxon>
        <taxon>Embryophyta</taxon>
        <taxon>Tracheophyta</taxon>
        <taxon>Spermatophyta</taxon>
        <taxon>Magnoliopsida</taxon>
        <taxon>Ranunculales</taxon>
        <taxon>Circaeasteraceae</taxon>
        <taxon>Kingdonia</taxon>
    </lineage>
</organism>
<dbReference type="EMBL" id="JACGCM010001227">
    <property type="protein sequence ID" value="KAF6158273.1"/>
    <property type="molecule type" value="Genomic_DNA"/>
</dbReference>
<dbReference type="NCBIfam" id="TIGR00756">
    <property type="entry name" value="PPR"/>
    <property type="match status" value="1"/>
</dbReference>
<dbReference type="Pfam" id="PF13041">
    <property type="entry name" value="PPR_2"/>
    <property type="match status" value="2"/>
</dbReference>
<feature type="repeat" description="PPR" evidence="3">
    <location>
        <begin position="78"/>
        <end position="112"/>
    </location>
</feature>
<evidence type="ECO:0000256" key="1">
    <source>
        <dbReference type="ARBA" id="ARBA00007626"/>
    </source>
</evidence>